<dbReference type="InterPro" id="IPR001810">
    <property type="entry name" value="F-box_dom"/>
</dbReference>
<reference evidence="3 4" key="1">
    <citation type="submission" date="2020-06" db="EMBL/GenBank/DDBJ databases">
        <authorList>
            <consortium name="Wellcome Sanger Institute Data Sharing"/>
        </authorList>
    </citation>
    <scope>NUCLEOTIDE SEQUENCE [LARGE SCALE GENOMIC DNA]</scope>
</reference>
<name>A0AAY4F110_9TELE</name>
<feature type="region of interest" description="Disordered" evidence="1">
    <location>
        <begin position="227"/>
        <end position="249"/>
    </location>
</feature>
<dbReference type="SMART" id="SM00256">
    <property type="entry name" value="FBOX"/>
    <property type="match status" value="1"/>
</dbReference>
<reference evidence="3" key="3">
    <citation type="submission" date="2025-09" db="UniProtKB">
        <authorList>
            <consortium name="Ensembl"/>
        </authorList>
    </citation>
    <scope>IDENTIFICATION</scope>
</reference>
<dbReference type="PROSITE" id="PS50181">
    <property type="entry name" value="FBOX"/>
    <property type="match status" value="1"/>
</dbReference>
<dbReference type="Proteomes" id="UP000694580">
    <property type="component" value="Chromosome 14"/>
</dbReference>
<evidence type="ECO:0000259" key="2">
    <source>
        <dbReference type="PROSITE" id="PS50181"/>
    </source>
</evidence>
<dbReference type="GeneTree" id="ENSGT00940000159021"/>
<accession>A0AAY4F110</accession>
<feature type="domain" description="F-box" evidence="2">
    <location>
        <begin position="82"/>
        <end position="128"/>
    </location>
</feature>
<sequence length="361" mass="42376">MSTRPMSYSKLQTKMSTWTPLNHPLSNSHIFEERRNLLGKWFDKWTDTQRKQVLKDYFSKCSPNQLKYLRHILCSQAPQEALDFTTVLPRVLALYVFSFLDPRSLCRCAQVSWHWKSIVELDQLWMPKCLRLCWCINFAPTPFEQGLWKRNYIETVQQISLNRPKAEFIIPEVRVTSAKRVEPTLEERTRGQRSARATTKLPLWRDTDRHPNDFVRFNYLENLDPTEQARSKGKRGFQTAAKHETSKEKMLSDSAQKLWKAKSLMFLSLEHKLREQWQHERPKWASQRFEEYATNTDTTQGNAGIRPAPVWTSVGREGTSRRSQRSTLSNCHSILSDFSLSFKLLCFVFAGLVNKSFCQML</sequence>
<evidence type="ECO:0000313" key="3">
    <source>
        <dbReference type="Ensembl" id="ENSDCDP00010062999.1"/>
    </source>
</evidence>
<evidence type="ECO:0000313" key="4">
    <source>
        <dbReference type="Proteomes" id="UP000694580"/>
    </source>
</evidence>
<organism evidence="3 4">
    <name type="scientific">Denticeps clupeoides</name>
    <name type="common">denticle herring</name>
    <dbReference type="NCBI Taxonomy" id="299321"/>
    <lineage>
        <taxon>Eukaryota</taxon>
        <taxon>Metazoa</taxon>
        <taxon>Chordata</taxon>
        <taxon>Craniata</taxon>
        <taxon>Vertebrata</taxon>
        <taxon>Euteleostomi</taxon>
        <taxon>Actinopterygii</taxon>
        <taxon>Neopterygii</taxon>
        <taxon>Teleostei</taxon>
        <taxon>Clupei</taxon>
        <taxon>Clupeiformes</taxon>
        <taxon>Denticipitoidei</taxon>
        <taxon>Denticipitidae</taxon>
        <taxon>Denticeps</taxon>
    </lineage>
</organism>
<protein>
    <recommendedName>
        <fullName evidence="2">F-box domain-containing protein</fullName>
    </recommendedName>
</protein>
<dbReference type="Pfam" id="PF12937">
    <property type="entry name" value="F-box-like"/>
    <property type="match status" value="1"/>
</dbReference>
<reference evidence="3" key="2">
    <citation type="submission" date="2025-08" db="UniProtKB">
        <authorList>
            <consortium name="Ensembl"/>
        </authorList>
    </citation>
    <scope>IDENTIFICATION</scope>
</reference>
<evidence type="ECO:0000256" key="1">
    <source>
        <dbReference type="SAM" id="MobiDB-lite"/>
    </source>
</evidence>
<gene>
    <name evidence="3" type="primary">FBXO16</name>
</gene>
<proteinExistence type="predicted"/>
<dbReference type="PANTHER" id="PTHR46857:SF2">
    <property type="entry name" value="F-BOX ONLY PROTEIN 16"/>
    <property type="match status" value="1"/>
</dbReference>
<dbReference type="InterPro" id="IPR036047">
    <property type="entry name" value="F-box-like_dom_sf"/>
</dbReference>
<dbReference type="CDD" id="cd22172">
    <property type="entry name" value="F-box_FBXO16"/>
    <property type="match status" value="1"/>
</dbReference>
<dbReference type="Gene3D" id="1.20.1280.50">
    <property type="match status" value="1"/>
</dbReference>
<keyword evidence="4" id="KW-1185">Reference proteome</keyword>
<dbReference type="SUPFAM" id="SSF81383">
    <property type="entry name" value="F-box domain"/>
    <property type="match status" value="1"/>
</dbReference>
<dbReference type="PANTHER" id="PTHR46857">
    <property type="entry name" value="EPITHELIAL CELL-TRANSFORMING SEQUENCE 2 ONCOGENE-LIKE"/>
    <property type="match status" value="1"/>
</dbReference>
<dbReference type="InterPro" id="IPR052805">
    <property type="entry name" value="GEF_Ubiquitin-Prot_Reg"/>
</dbReference>
<dbReference type="Ensembl" id="ENSDCDT00010073803.1">
    <property type="protein sequence ID" value="ENSDCDP00010062999.1"/>
    <property type="gene ID" value="ENSDCDG00010034430.1"/>
</dbReference>
<dbReference type="AlphaFoldDB" id="A0AAY4F110"/>